<dbReference type="AlphaFoldDB" id="A0A9I9DPU3"/>
<protein>
    <submittedName>
        <fullName evidence="1">Uncharacterized protein</fullName>
    </submittedName>
</protein>
<sequence length="76" mass="7709">MLANASTKTKKLGMSEILGMGAGLLVGGLLLGELTADAGAARSFDLFSHLMGGGGMDYDASMQPMSDSIDLLDTIG</sequence>
<name>A0A9I9DPU3_CUCME</name>
<dbReference type="Gramene" id="MELO3C021340.2.1">
    <property type="protein sequence ID" value="MELO3C021340.2.1"/>
    <property type="gene ID" value="MELO3C021340.2"/>
</dbReference>
<organism evidence="1">
    <name type="scientific">Cucumis melo</name>
    <name type="common">Muskmelon</name>
    <dbReference type="NCBI Taxonomy" id="3656"/>
    <lineage>
        <taxon>Eukaryota</taxon>
        <taxon>Viridiplantae</taxon>
        <taxon>Streptophyta</taxon>
        <taxon>Embryophyta</taxon>
        <taxon>Tracheophyta</taxon>
        <taxon>Spermatophyta</taxon>
        <taxon>Magnoliopsida</taxon>
        <taxon>eudicotyledons</taxon>
        <taxon>Gunneridae</taxon>
        <taxon>Pentapetalae</taxon>
        <taxon>rosids</taxon>
        <taxon>fabids</taxon>
        <taxon>Cucurbitales</taxon>
        <taxon>Cucurbitaceae</taxon>
        <taxon>Benincaseae</taxon>
        <taxon>Cucumis</taxon>
    </lineage>
</organism>
<reference evidence="1" key="1">
    <citation type="submission" date="2023-03" db="UniProtKB">
        <authorList>
            <consortium name="EnsemblPlants"/>
        </authorList>
    </citation>
    <scope>IDENTIFICATION</scope>
</reference>
<proteinExistence type="predicted"/>
<evidence type="ECO:0000313" key="1">
    <source>
        <dbReference type="EnsemblPlants" id="MELO3C021340.2.1"/>
    </source>
</evidence>
<accession>A0A9I9DPU3</accession>
<dbReference type="EnsemblPlants" id="MELO3C021340.2.1">
    <property type="protein sequence ID" value="MELO3C021340.2.1"/>
    <property type="gene ID" value="MELO3C021340.2"/>
</dbReference>